<evidence type="ECO:0000256" key="1">
    <source>
        <dbReference type="ARBA" id="ARBA00004305"/>
    </source>
</evidence>
<comment type="caution">
    <text evidence="7">The sequence shown here is derived from an EMBL/GenBank/DDBJ whole genome shotgun (WGS) entry which is preliminary data.</text>
</comment>
<gene>
    <name evidence="6" type="ORF">PFR001_LOCUS1578</name>
    <name evidence="7" type="ORF">PFR002_LOCUS4741</name>
    <name evidence="8" type="ORF">PFR002_LOCUS4744</name>
</gene>
<evidence type="ECO:0000259" key="5">
    <source>
        <dbReference type="Pfam" id="PF05347"/>
    </source>
</evidence>
<dbReference type="EMBL" id="CANTFK010000713">
    <property type="protein sequence ID" value="CAI5723793.1"/>
    <property type="molecule type" value="Genomic_DNA"/>
</dbReference>
<evidence type="ECO:0000256" key="3">
    <source>
        <dbReference type="ARBA" id="ARBA00023186"/>
    </source>
</evidence>
<dbReference type="GO" id="GO:0005759">
    <property type="term" value="C:mitochondrial matrix"/>
    <property type="evidence" value="ECO:0007669"/>
    <property type="project" value="UniProtKB-SubCell"/>
</dbReference>
<evidence type="ECO:0000256" key="4">
    <source>
        <dbReference type="ARBA" id="ARBA00025715"/>
    </source>
</evidence>
<dbReference type="PANTHER" id="PTHR13675:SF1">
    <property type="entry name" value="SUCCINATE DEHYDROGENASE ASSEMBLY FACTOR 1, MITOCHONDRIAL"/>
    <property type="match status" value="1"/>
</dbReference>
<evidence type="ECO:0000256" key="2">
    <source>
        <dbReference type="ARBA" id="ARBA00023128"/>
    </source>
</evidence>
<sequence length="124" mass="14346">MALIMGSASCCDLNHIDLMAAPGGYSENEARWKASYCTLKMGKVKVHSGLQLQVMILYKKVLQAAKRKDIDTLQYVRERFREDVTTVDRKDFAVIEYMLRKGERDLKMLDRMKSAHFMNVSHQK</sequence>
<dbReference type="EMBL" id="CAKLBC010000327">
    <property type="protein sequence ID" value="CAH0485916.1"/>
    <property type="molecule type" value="Genomic_DNA"/>
</dbReference>
<dbReference type="GO" id="GO:0034553">
    <property type="term" value="P:mitochondrial respiratory chain complex II assembly"/>
    <property type="evidence" value="ECO:0007669"/>
    <property type="project" value="InterPro"/>
</dbReference>
<evidence type="ECO:0000313" key="8">
    <source>
        <dbReference type="EMBL" id="CAI5723806.1"/>
    </source>
</evidence>
<comment type="subcellular location">
    <subcellularLocation>
        <location evidence="1">Mitochondrion matrix</location>
    </subcellularLocation>
</comment>
<evidence type="ECO:0000313" key="10">
    <source>
        <dbReference type="Proteomes" id="UP001159659"/>
    </source>
</evidence>
<feature type="domain" description="Complex 1 LYR protein" evidence="5">
    <location>
        <begin position="53"/>
        <end position="108"/>
    </location>
</feature>
<keyword evidence="2" id="KW-0496">Mitochondrion</keyword>
<dbReference type="AlphaFoldDB" id="A0AAV0TPN6"/>
<organism evidence="7 10">
    <name type="scientific">Peronospora farinosa</name>
    <dbReference type="NCBI Taxonomy" id="134698"/>
    <lineage>
        <taxon>Eukaryota</taxon>
        <taxon>Sar</taxon>
        <taxon>Stramenopiles</taxon>
        <taxon>Oomycota</taxon>
        <taxon>Peronosporomycetes</taxon>
        <taxon>Peronosporales</taxon>
        <taxon>Peronosporaceae</taxon>
        <taxon>Peronospora</taxon>
    </lineage>
</organism>
<protein>
    <recommendedName>
        <fullName evidence="5">Complex 1 LYR protein domain-containing protein</fullName>
    </recommendedName>
</protein>
<dbReference type="Pfam" id="PF05347">
    <property type="entry name" value="Complex1_LYR"/>
    <property type="match status" value="1"/>
</dbReference>
<reference evidence="6 9" key="1">
    <citation type="submission" date="2021-11" db="EMBL/GenBank/DDBJ databases">
        <authorList>
            <person name="Islam A."/>
            <person name="Islam S."/>
            <person name="Flora M.S."/>
            <person name="Rahman M."/>
            <person name="Ziaur R.M."/>
            <person name="Epstein J.H."/>
            <person name="Hassan M."/>
            <person name="Klassen M."/>
            <person name="Woodard K."/>
            <person name="Webb A."/>
            <person name="Webby R.J."/>
            <person name="El Zowalaty M.E."/>
        </authorList>
    </citation>
    <scope>NUCLEOTIDE SEQUENCE [LARGE SCALE GENOMIC DNA]</scope>
    <source>
        <strain evidence="6">Pf1</strain>
    </source>
</reference>
<reference evidence="7" key="2">
    <citation type="submission" date="2022-12" db="EMBL/GenBank/DDBJ databases">
        <authorList>
            <person name="Webb A."/>
        </authorList>
    </citation>
    <scope>NUCLEOTIDE SEQUENCE</scope>
    <source>
        <strain evidence="7">Pf2</strain>
    </source>
</reference>
<comment type="similarity">
    <text evidence="4">Belongs to the complex I LYR family. SDHAF1 subfamily.</text>
</comment>
<dbReference type="InterPro" id="IPR045295">
    <property type="entry name" value="Complex1_LYR_SDHAF1_LYRM8"/>
</dbReference>
<evidence type="ECO:0000313" key="6">
    <source>
        <dbReference type="EMBL" id="CAH0485916.1"/>
    </source>
</evidence>
<dbReference type="PANTHER" id="PTHR13675">
    <property type="entry name" value="LYR MOTIF-CONTAINING PROTEIN 2"/>
    <property type="match status" value="1"/>
</dbReference>
<dbReference type="Proteomes" id="UP001159659">
    <property type="component" value="Unassembled WGS sequence"/>
</dbReference>
<dbReference type="EMBL" id="CANTFK010000713">
    <property type="protein sequence ID" value="CAI5723806.1"/>
    <property type="molecule type" value="Genomic_DNA"/>
</dbReference>
<dbReference type="CDD" id="cd20268">
    <property type="entry name" value="Complex1_LYR_SDHAF1_LYRM8"/>
    <property type="match status" value="1"/>
</dbReference>
<evidence type="ECO:0000313" key="7">
    <source>
        <dbReference type="EMBL" id="CAI5723793.1"/>
    </source>
</evidence>
<keyword evidence="3" id="KW-0143">Chaperone</keyword>
<name>A0AAV0TPN6_9STRA</name>
<proteinExistence type="inferred from homology"/>
<dbReference type="InterPro" id="IPR008011">
    <property type="entry name" value="Complex1_LYR_dom"/>
</dbReference>
<accession>A0AAV0TPN6</accession>
<keyword evidence="9" id="KW-1185">Reference proteome</keyword>
<evidence type="ECO:0000313" key="9">
    <source>
        <dbReference type="Proteomes" id="UP001157938"/>
    </source>
</evidence>
<dbReference type="Proteomes" id="UP001157938">
    <property type="component" value="Unassembled WGS sequence"/>
</dbReference>